<gene>
    <name evidence="3" type="ORF">DES51_1234</name>
    <name evidence="2" type="ORF">MQE39_13410</name>
</gene>
<dbReference type="PANTHER" id="PTHR32502">
    <property type="entry name" value="N-ACETYLGALACTOSAMINE PERMEASE II COMPONENT-RELATED"/>
    <property type="match status" value="1"/>
</dbReference>
<reference evidence="3 4" key="1">
    <citation type="submission" date="2018-05" db="EMBL/GenBank/DDBJ databases">
        <title>Genomic Encyclopedia of Type Strains, Phase IV (KMG-IV): sequencing the most valuable type-strain genomes for metagenomic binning, comparative biology and taxonomic classification.</title>
        <authorList>
            <person name="Goeker M."/>
        </authorList>
    </citation>
    <scope>NUCLEOTIDE SEQUENCE [LARGE SCALE GENOMIC DNA]</scope>
    <source>
        <strain evidence="3 4">JC118</strain>
    </source>
</reference>
<protein>
    <submittedName>
        <fullName evidence="3">Fructoselysine and glucoselysine-specific PTS system IID component</fullName>
    </submittedName>
    <submittedName>
        <fullName evidence="2">PTS system mannose/fructose/sorbose family transporter subunit IID</fullName>
    </submittedName>
</protein>
<keyword evidence="1" id="KW-0472">Membrane</keyword>
<dbReference type="Proteomes" id="UP000247612">
    <property type="component" value="Unassembled WGS sequence"/>
</dbReference>
<evidence type="ECO:0000256" key="1">
    <source>
        <dbReference type="SAM" id="Phobius"/>
    </source>
</evidence>
<accession>A0A2V2F935</accession>
<dbReference type="Pfam" id="PF03613">
    <property type="entry name" value="EIID-AGA"/>
    <property type="match status" value="1"/>
</dbReference>
<feature type="transmembrane region" description="Helical" evidence="1">
    <location>
        <begin position="115"/>
        <end position="135"/>
    </location>
</feature>
<dbReference type="EMBL" id="QJKH01000023">
    <property type="protein sequence ID" value="PXX74560.1"/>
    <property type="molecule type" value="Genomic_DNA"/>
</dbReference>
<feature type="transmembrane region" description="Helical" evidence="1">
    <location>
        <begin position="141"/>
        <end position="161"/>
    </location>
</feature>
<organism evidence="3 4">
    <name type="scientific">Dielma fastidiosa</name>
    <dbReference type="NCBI Taxonomy" id="1034346"/>
    <lineage>
        <taxon>Bacteria</taxon>
        <taxon>Bacillati</taxon>
        <taxon>Bacillota</taxon>
        <taxon>Erysipelotrichia</taxon>
        <taxon>Erysipelotrichales</taxon>
        <taxon>Erysipelotrichaceae</taxon>
        <taxon>Dielma</taxon>
    </lineage>
</organism>
<keyword evidence="1" id="KW-1133">Transmembrane helix</keyword>
<dbReference type="EMBL" id="JALDAW010000022">
    <property type="protein sequence ID" value="MDY5169112.1"/>
    <property type="molecule type" value="Genomic_DNA"/>
</dbReference>
<evidence type="ECO:0000313" key="3">
    <source>
        <dbReference type="EMBL" id="PXX74560.1"/>
    </source>
</evidence>
<dbReference type="OrthoDB" id="9795582at2"/>
<dbReference type="PANTHER" id="PTHR32502:SF23">
    <property type="entry name" value="TRANSPORT PROTEIN, PTS SYSTEM"/>
    <property type="match status" value="1"/>
</dbReference>
<dbReference type="RefSeq" id="WP_022938849.1">
    <property type="nucleotide sequence ID" value="NZ_BAABZA010000002.1"/>
</dbReference>
<dbReference type="GO" id="GO:0009401">
    <property type="term" value="P:phosphoenolpyruvate-dependent sugar phosphotransferase system"/>
    <property type="evidence" value="ECO:0007669"/>
    <property type="project" value="InterPro"/>
</dbReference>
<dbReference type="AlphaFoldDB" id="A0A2V2F935"/>
<keyword evidence="1" id="KW-0812">Transmembrane</keyword>
<dbReference type="Proteomes" id="UP001276902">
    <property type="component" value="Unassembled WGS sequence"/>
</dbReference>
<feature type="transmembrane region" description="Helical" evidence="1">
    <location>
        <begin position="254"/>
        <end position="272"/>
    </location>
</feature>
<dbReference type="InterPro" id="IPR050303">
    <property type="entry name" value="GatZ_KbaZ_carbometab"/>
</dbReference>
<dbReference type="PROSITE" id="PS51108">
    <property type="entry name" value="PTS_EIID"/>
    <property type="match status" value="1"/>
</dbReference>
<feature type="transmembrane region" description="Helical" evidence="1">
    <location>
        <begin position="226"/>
        <end position="247"/>
    </location>
</feature>
<evidence type="ECO:0000313" key="2">
    <source>
        <dbReference type="EMBL" id="MDY5169112.1"/>
    </source>
</evidence>
<feature type="transmembrane region" description="Helical" evidence="1">
    <location>
        <begin position="186"/>
        <end position="206"/>
    </location>
</feature>
<reference evidence="2" key="2">
    <citation type="submission" date="2022-03" db="EMBL/GenBank/DDBJ databases">
        <title>First case of bacteraemia caused by Dielma fastidiosa in a patient hospitalised with diverticulitis.</title>
        <authorList>
            <person name="Forman-Ankjaer B."/>
            <person name="Hvid-Jensen F."/>
            <person name="Kobel C.M."/>
            <person name="Greve T."/>
        </authorList>
    </citation>
    <scope>NUCLEOTIDE SEQUENCE</scope>
    <source>
        <strain evidence="2">AUH_DF_2021</strain>
    </source>
</reference>
<keyword evidence="4" id="KW-1185">Reference proteome</keyword>
<dbReference type="InterPro" id="IPR004704">
    <property type="entry name" value="PTS_IID_man"/>
</dbReference>
<dbReference type="STRING" id="1034346.GCA_000313565_02563"/>
<name>A0A2V2F935_9FIRM</name>
<evidence type="ECO:0000313" key="4">
    <source>
        <dbReference type="Proteomes" id="UP000247612"/>
    </source>
</evidence>
<proteinExistence type="predicted"/>
<comment type="caution">
    <text evidence="3">The sequence shown here is derived from an EMBL/GenBank/DDBJ whole genome shotgun (WGS) entry which is preliminary data.</text>
</comment>
<dbReference type="GO" id="GO:0005886">
    <property type="term" value="C:plasma membrane"/>
    <property type="evidence" value="ECO:0007669"/>
    <property type="project" value="TreeGrafter"/>
</dbReference>
<dbReference type="GeneID" id="94441107"/>
<sequence>MTTNSKDKKLTKKELNQIFWRSCQLDVSWNYERQQNLGYSYAMTPVINKLHDKGSEKQQRAYARGLDFMAITPQVSTLLMGINAAMEEENANNPDFDDDTIAAVKTSLMGPLAGIGDSMIAGTLRIIATGIAMGFASQGNVLGPILFLLIYNVPGFIIRYYGLKFGYEKGAAFITGAEKNGIMEKVTYVAGIVGLMAIGGMVASYIWLDLPIMIGSGEFAEPLSNYLDMIMPCLTQLALFGLMYWLLGKKVKTTWILIGTLVICIAVCFVFGI</sequence>